<proteinExistence type="predicted"/>
<dbReference type="AlphaFoldDB" id="A0AAW0KWZ5"/>
<reference evidence="1 2" key="1">
    <citation type="journal article" date="2018" name="Sci. Data">
        <title>The draft genome sequence of cork oak.</title>
        <authorList>
            <person name="Ramos A.M."/>
            <person name="Usie A."/>
            <person name="Barbosa P."/>
            <person name="Barros P.M."/>
            <person name="Capote T."/>
            <person name="Chaves I."/>
            <person name="Simoes F."/>
            <person name="Abreu I."/>
            <person name="Carrasquinho I."/>
            <person name="Faro C."/>
            <person name="Guimaraes J.B."/>
            <person name="Mendonca D."/>
            <person name="Nobrega F."/>
            <person name="Rodrigues L."/>
            <person name="Saibo N.J.M."/>
            <person name="Varela M.C."/>
            <person name="Egas C."/>
            <person name="Matos J."/>
            <person name="Miguel C.M."/>
            <person name="Oliveira M.M."/>
            <person name="Ricardo C.P."/>
            <person name="Goncalves S."/>
        </authorList>
    </citation>
    <scope>NUCLEOTIDE SEQUENCE [LARGE SCALE GENOMIC DNA]</scope>
    <source>
        <strain evidence="2">cv. HL8</strain>
    </source>
</reference>
<sequence>LVLDRLCEEICVVREGETLHKISAKNSDPHIVERNPHIHDPDDSFFPGLVIKIIHDPDDFFFPGLVIKIIHRREKSWEKKKEISYA</sequence>
<dbReference type="Proteomes" id="UP000237347">
    <property type="component" value="Unassembled WGS sequence"/>
</dbReference>
<feature type="non-terminal residue" evidence="1">
    <location>
        <position position="1"/>
    </location>
</feature>
<evidence type="ECO:0000313" key="2">
    <source>
        <dbReference type="Proteomes" id="UP000237347"/>
    </source>
</evidence>
<dbReference type="PANTHER" id="PTHR33648:SF15">
    <property type="entry name" value="OS04G0572800 PROTEIN"/>
    <property type="match status" value="1"/>
</dbReference>
<keyword evidence="2" id="KW-1185">Reference proteome</keyword>
<dbReference type="EMBL" id="PKMF04000194">
    <property type="protein sequence ID" value="KAK7843917.1"/>
    <property type="molecule type" value="Genomic_DNA"/>
</dbReference>
<name>A0AAW0KWZ5_QUESU</name>
<accession>A0AAW0KWZ5</accession>
<evidence type="ECO:0000313" key="1">
    <source>
        <dbReference type="EMBL" id="KAK7843917.1"/>
    </source>
</evidence>
<dbReference type="PANTHER" id="PTHR33648">
    <property type="entry name" value="EMBRYO SAC 1"/>
    <property type="match status" value="1"/>
</dbReference>
<comment type="caution">
    <text evidence="1">The sequence shown here is derived from an EMBL/GenBank/DDBJ whole genome shotgun (WGS) entry which is preliminary data.</text>
</comment>
<organism evidence="1 2">
    <name type="scientific">Quercus suber</name>
    <name type="common">Cork oak</name>
    <dbReference type="NCBI Taxonomy" id="58331"/>
    <lineage>
        <taxon>Eukaryota</taxon>
        <taxon>Viridiplantae</taxon>
        <taxon>Streptophyta</taxon>
        <taxon>Embryophyta</taxon>
        <taxon>Tracheophyta</taxon>
        <taxon>Spermatophyta</taxon>
        <taxon>Magnoliopsida</taxon>
        <taxon>eudicotyledons</taxon>
        <taxon>Gunneridae</taxon>
        <taxon>Pentapetalae</taxon>
        <taxon>rosids</taxon>
        <taxon>fabids</taxon>
        <taxon>Fagales</taxon>
        <taxon>Fagaceae</taxon>
        <taxon>Quercus</taxon>
    </lineage>
</organism>
<evidence type="ECO:0008006" key="3">
    <source>
        <dbReference type="Google" id="ProtNLM"/>
    </source>
</evidence>
<protein>
    <recommendedName>
        <fullName evidence="3">LysM domain-containing protein</fullName>
    </recommendedName>
</protein>
<gene>
    <name evidence="1" type="ORF">CFP56_011779</name>
</gene>